<dbReference type="GO" id="GO:0005524">
    <property type="term" value="F:ATP binding"/>
    <property type="evidence" value="ECO:0007669"/>
    <property type="project" value="InterPro"/>
</dbReference>
<accession>A0A9N9NUE3</accession>
<dbReference type="SUPFAM" id="SSF56112">
    <property type="entry name" value="Protein kinase-like (PK-like)"/>
    <property type="match status" value="1"/>
</dbReference>
<feature type="domain" description="Protein kinase" evidence="1">
    <location>
        <begin position="34"/>
        <end position="84"/>
    </location>
</feature>
<comment type="caution">
    <text evidence="2">The sequence shown here is derived from an EMBL/GenBank/DDBJ whole genome shotgun (WGS) entry which is preliminary data.</text>
</comment>
<evidence type="ECO:0000313" key="3">
    <source>
        <dbReference type="Proteomes" id="UP000789508"/>
    </source>
</evidence>
<protein>
    <submittedName>
        <fullName evidence="2">5988_t:CDS:1</fullName>
    </submittedName>
</protein>
<reference evidence="2" key="1">
    <citation type="submission" date="2021-06" db="EMBL/GenBank/DDBJ databases">
        <authorList>
            <person name="Kallberg Y."/>
            <person name="Tangrot J."/>
            <person name="Rosling A."/>
        </authorList>
    </citation>
    <scope>NUCLEOTIDE SEQUENCE</scope>
    <source>
        <strain evidence="2">FL130A</strain>
    </source>
</reference>
<organism evidence="2 3">
    <name type="scientific">Ambispora leptoticha</name>
    <dbReference type="NCBI Taxonomy" id="144679"/>
    <lineage>
        <taxon>Eukaryota</taxon>
        <taxon>Fungi</taxon>
        <taxon>Fungi incertae sedis</taxon>
        <taxon>Mucoromycota</taxon>
        <taxon>Glomeromycotina</taxon>
        <taxon>Glomeromycetes</taxon>
        <taxon>Archaeosporales</taxon>
        <taxon>Ambisporaceae</taxon>
        <taxon>Ambispora</taxon>
    </lineage>
</organism>
<feature type="non-terminal residue" evidence="2">
    <location>
        <position position="1"/>
    </location>
</feature>
<dbReference type="Proteomes" id="UP000789508">
    <property type="component" value="Unassembled WGS sequence"/>
</dbReference>
<gene>
    <name evidence="2" type="ORF">ALEPTO_LOCUS13827</name>
</gene>
<proteinExistence type="predicted"/>
<dbReference type="Gene3D" id="3.30.200.20">
    <property type="entry name" value="Phosphorylase Kinase, domain 1"/>
    <property type="match status" value="1"/>
</dbReference>
<dbReference type="PROSITE" id="PS50011">
    <property type="entry name" value="PROTEIN_KINASE_DOM"/>
    <property type="match status" value="1"/>
</dbReference>
<dbReference type="AlphaFoldDB" id="A0A9N9NUE3"/>
<dbReference type="GO" id="GO:0004672">
    <property type="term" value="F:protein kinase activity"/>
    <property type="evidence" value="ECO:0007669"/>
    <property type="project" value="InterPro"/>
</dbReference>
<dbReference type="EMBL" id="CAJVPS010048690">
    <property type="protein sequence ID" value="CAG8764999.1"/>
    <property type="molecule type" value="Genomic_DNA"/>
</dbReference>
<dbReference type="OrthoDB" id="2411566at2759"/>
<sequence length="84" mass="9863">MAKTSHENSNIDDDLKKILDDERYQLSWIPYNEFENIESFGKGGFATIYKAQWKMQTINYSSTISVALKLIRDTHTRIQEFAKE</sequence>
<dbReference type="InterPro" id="IPR000719">
    <property type="entry name" value="Prot_kinase_dom"/>
</dbReference>
<keyword evidence="3" id="KW-1185">Reference proteome</keyword>
<feature type="non-terminal residue" evidence="2">
    <location>
        <position position="84"/>
    </location>
</feature>
<dbReference type="InterPro" id="IPR011009">
    <property type="entry name" value="Kinase-like_dom_sf"/>
</dbReference>
<evidence type="ECO:0000259" key="1">
    <source>
        <dbReference type="PROSITE" id="PS50011"/>
    </source>
</evidence>
<name>A0A9N9NUE3_9GLOM</name>
<evidence type="ECO:0000313" key="2">
    <source>
        <dbReference type="EMBL" id="CAG8764999.1"/>
    </source>
</evidence>